<dbReference type="GO" id="GO:0004843">
    <property type="term" value="F:cysteine-type deubiquitinase activity"/>
    <property type="evidence" value="ECO:0007669"/>
    <property type="project" value="UniProtKB-EC"/>
</dbReference>
<keyword evidence="3" id="KW-0645">Protease</keyword>
<dbReference type="GO" id="GO:0016579">
    <property type="term" value="P:protein deubiquitination"/>
    <property type="evidence" value="ECO:0007669"/>
    <property type="project" value="InterPro"/>
</dbReference>
<dbReference type="EMBL" id="KN823070">
    <property type="protein sequence ID" value="KIO24008.1"/>
    <property type="molecule type" value="Genomic_DNA"/>
</dbReference>
<sequence length="1417" mass="158658">MVQLPNDPRRSGSPEASMSYSQATRAQLPDQPQRTSQRKAGSANTAYYPPPMSSLPDRPREPTPPSYDAAVSGRQSGSQHPLPRSPSPSMPELAPADPAVAPGPEWGEYGSWGRTQPTWDYSGWQSAQPHELGDTSDSAEDRWWHKEYMEHISPRPGPGCLPPRAATMIHGTFHQLYKVTVTPPNFPTTDAQPAGNPQRSPSIGQSGSSAGPSVPSAGVAQHRPPSESEVRYLIPHPYVQFCRRDMVWVYHQVKSSMYLPTLLPNSGTLPNEVVRKTSPTCVEVDETGIRDMSFSSNKAKTHHFHHYPKSVKGSSLNPPFVRRKIDLETAAAAADKRRRASNASSSSRHRAEAASLPTSESTEILLDLWVCCQCQTYVISSGPEAVIPSILDGVLLQHYIRDRENEPTTRPSKEETVVYSLETILRIMENFLFKLDNRMVKVGANLIKKIGWTPASQEFLTFLGFQHTPVPASENESHPEGRLQPPKLAEGSPDTDMKRARLLQAWLELSIITQHYRKKNDRTLQAYESQHKMWVSIENTFEETRRQIGAHETQIKQMPLTQSALIHENARIFWDGLGTTPETHSAEVVKFAYRRQTHCDPQNTALYFYFLKGVNDWAMRVRHSSAEGLQILVSQEESRGRWSTDDMNRAAIFLGFLTEEDLTRVNDVQLPPNFRENLMDAWLTRVKEVNTEVSENRITRQIADDRKRDLKESFRILAEYSGSPELVQAFRQTMRMYGNGMVDVQDAYNTLEVPKELDEDMVITIYNMRVEDQPNLRERMLSALLIIGEDRNSSRLKNLALTGTDEGPPPPESSHRDWPRGLQQLGNTCYLNSLLQYFYTIKDLREAISTLDVSSETAISDEEIKQGRVGGRLVTKREVERSKKFVNLLRDLFMQLEWSTEQAVKPELELAKLALVTSKDEEDDVNSERSDATNTSSLRSQSTLVEEPMPMGPLPQSIPRAPGSPSSSTGAVADDSAPASPPAAEHFEGTRHASLEAHHGSMDEVKDGFVVVDPPRRVTIAETAPATQPSNTGDGDVAMQDSGEQEKKQGGNPPPLPPRKKATEGGMMFGKQHDVSECMDNCMFQIEAAMKFGMEKIGLTAGDSESSVVKRLFYGKMRQRISVLPGAGPSSAPPSSSSIHEKEDLFSQLLVNVDDEGYDLYDGISGRFDDNIDFEGKQAHMDTSIVDLPPILQVQLQRVQFNRETLEAYKSNAYVKFGESLFMDRFLAQADPQKKARSKEIERKLRSCRERLSELTKGTGIPYDKALTNTYNMITQQNLFPLDADLLHDLGTESELLKAELAQCREEAASLKAALEELWKDDRKVEYELSSVFIHRGSSPSFGHYFFYARDLPNNPDKWLKYNDQDVASVPKAEVLANTTGSTANPYLLVFARKGANVIDIIHRANLDAADVDMLDL</sequence>
<feature type="compositionally biased region" description="Low complexity" evidence="8">
    <location>
        <begin position="973"/>
        <end position="984"/>
    </location>
</feature>
<keyword evidence="7" id="KW-0175">Coiled coil</keyword>
<gene>
    <name evidence="10" type="ORF">M407DRAFT_104243</name>
</gene>
<evidence type="ECO:0000256" key="4">
    <source>
        <dbReference type="ARBA" id="ARBA00022786"/>
    </source>
</evidence>
<dbReference type="InterPro" id="IPR001394">
    <property type="entry name" value="Peptidase_C19_UCH"/>
</dbReference>
<evidence type="ECO:0000256" key="1">
    <source>
        <dbReference type="ARBA" id="ARBA00000707"/>
    </source>
</evidence>
<dbReference type="GO" id="GO:0070628">
    <property type="term" value="F:proteasome binding"/>
    <property type="evidence" value="ECO:0007669"/>
    <property type="project" value="TreeGrafter"/>
</dbReference>
<dbReference type="EC" id="3.4.19.12" evidence="2"/>
<evidence type="ECO:0000313" key="11">
    <source>
        <dbReference type="Proteomes" id="UP000054248"/>
    </source>
</evidence>
<dbReference type="Gene3D" id="3.90.70.10">
    <property type="entry name" value="Cysteine proteinases"/>
    <property type="match status" value="2"/>
</dbReference>
<dbReference type="PROSITE" id="PS00972">
    <property type="entry name" value="USP_1"/>
    <property type="match status" value="1"/>
</dbReference>
<reference evidence="10 11" key="1">
    <citation type="submission" date="2014-04" db="EMBL/GenBank/DDBJ databases">
        <authorList>
            <consortium name="DOE Joint Genome Institute"/>
            <person name="Kuo A."/>
            <person name="Girlanda M."/>
            <person name="Perotto S."/>
            <person name="Kohler A."/>
            <person name="Nagy L.G."/>
            <person name="Floudas D."/>
            <person name="Copeland A."/>
            <person name="Barry K.W."/>
            <person name="Cichocki N."/>
            <person name="Veneault-Fourrey C."/>
            <person name="LaButti K."/>
            <person name="Lindquist E.A."/>
            <person name="Lipzen A."/>
            <person name="Lundell T."/>
            <person name="Morin E."/>
            <person name="Murat C."/>
            <person name="Sun H."/>
            <person name="Tunlid A."/>
            <person name="Henrissat B."/>
            <person name="Grigoriev I.V."/>
            <person name="Hibbett D.S."/>
            <person name="Martin F."/>
            <person name="Nordberg H.P."/>
            <person name="Cantor M.N."/>
            <person name="Hua S.X."/>
        </authorList>
    </citation>
    <scope>NUCLEOTIDE SEQUENCE [LARGE SCALE GENOMIC DNA]</scope>
    <source>
        <strain evidence="10 11">MUT 4182</strain>
    </source>
</reference>
<dbReference type="InterPro" id="IPR044635">
    <property type="entry name" value="UBP14-like"/>
</dbReference>
<dbReference type="PROSITE" id="PS50235">
    <property type="entry name" value="USP_3"/>
    <property type="match status" value="1"/>
</dbReference>
<dbReference type="InterPro" id="IPR018200">
    <property type="entry name" value="USP_CS"/>
</dbReference>
<accession>A0A0C3KRE4</accession>
<feature type="domain" description="USP" evidence="9">
    <location>
        <begin position="820"/>
        <end position="1394"/>
    </location>
</feature>
<organism evidence="10 11">
    <name type="scientific">Tulasnella calospora MUT 4182</name>
    <dbReference type="NCBI Taxonomy" id="1051891"/>
    <lineage>
        <taxon>Eukaryota</taxon>
        <taxon>Fungi</taxon>
        <taxon>Dikarya</taxon>
        <taxon>Basidiomycota</taxon>
        <taxon>Agaricomycotina</taxon>
        <taxon>Agaricomycetes</taxon>
        <taxon>Cantharellales</taxon>
        <taxon>Tulasnellaceae</taxon>
        <taxon>Tulasnella</taxon>
    </lineage>
</organism>
<feature type="compositionally biased region" description="Low complexity" evidence="8">
    <location>
        <begin position="206"/>
        <end position="220"/>
    </location>
</feature>
<dbReference type="Pfam" id="PF13446">
    <property type="entry name" value="RPT"/>
    <property type="match status" value="1"/>
</dbReference>
<keyword evidence="6" id="KW-0788">Thiol protease</keyword>
<evidence type="ECO:0000256" key="6">
    <source>
        <dbReference type="ARBA" id="ARBA00022807"/>
    </source>
</evidence>
<evidence type="ECO:0000256" key="7">
    <source>
        <dbReference type="SAM" id="Coils"/>
    </source>
</evidence>
<feature type="compositionally biased region" description="Polar residues" evidence="8">
    <location>
        <begin position="14"/>
        <end position="45"/>
    </location>
</feature>
<evidence type="ECO:0000256" key="5">
    <source>
        <dbReference type="ARBA" id="ARBA00022801"/>
    </source>
</evidence>
<protein>
    <recommendedName>
        <fullName evidence="2">ubiquitinyl hydrolase 1</fullName>
        <ecNumber evidence="2">3.4.19.12</ecNumber>
    </recommendedName>
</protein>
<dbReference type="InterPro" id="IPR028889">
    <property type="entry name" value="USP"/>
</dbReference>
<dbReference type="InterPro" id="IPR038765">
    <property type="entry name" value="Papain-like_cys_pep_sf"/>
</dbReference>
<feature type="compositionally biased region" description="Polar residues" evidence="8">
    <location>
        <begin position="187"/>
        <end position="205"/>
    </location>
</feature>
<dbReference type="STRING" id="1051891.A0A0C3KRE4"/>
<dbReference type="GO" id="GO:0061136">
    <property type="term" value="P:regulation of proteasomal protein catabolic process"/>
    <property type="evidence" value="ECO:0007669"/>
    <property type="project" value="TreeGrafter"/>
</dbReference>
<dbReference type="OrthoDB" id="2420415at2759"/>
<feature type="region of interest" description="Disordered" evidence="8">
    <location>
        <begin position="1021"/>
        <end position="1066"/>
    </location>
</feature>
<feature type="compositionally biased region" description="Polar residues" evidence="8">
    <location>
        <begin position="932"/>
        <end position="944"/>
    </location>
</feature>
<feature type="region of interest" description="Disordered" evidence="8">
    <location>
        <begin position="332"/>
        <end position="354"/>
    </location>
</feature>
<dbReference type="HOGENOM" id="CLU_002870_0_0_1"/>
<feature type="region of interest" description="Disordered" evidence="8">
    <location>
        <begin position="470"/>
        <end position="494"/>
    </location>
</feature>
<dbReference type="PANTHER" id="PTHR43982:SF6">
    <property type="entry name" value="UBIQUITIN CARBOXYL-TERMINAL HYDROLASE 2-RELATED"/>
    <property type="match status" value="1"/>
</dbReference>
<comment type="catalytic activity">
    <reaction evidence="1">
        <text>Thiol-dependent hydrolysis of ester, thioester, amide, peptide and isopeptide bonds formed by the C-terminal Gly of ubiquitin (a 76-residue protein attached to proteins as an intracellular targeting signal).</text>
        <dbReference type="EC" id="3.4.19.12"/>
    </reaction>
</comment>
<keyword evidence="4" id="KW-0833">Ubl conjugation pathway</keyword>
<dbReference type="PANTHER" id="PTHR43982">
    <property type="entry name" value="UBIQUITIN CARBOXYL-TERMINAL HYDROLASE"/>
    <property type="match status" value="1"/>
</dbReference>
<name>A0A0C3KRE4_9AGAM</name>
<keyword evidence="5" id="KW-0378">Hydrolase</keyword>
<dbReference type="Proteomes" id="UP000054248">
    <property type="component" value="Unassembled WGS sequence"/>
</dbReference>
<dbReference type="Pfam" id="PF00443">
    <property type="entry name" value="UCH"/>
    <property type="match status" value="2"/>
</dbReference>
<feature type="region of interest" description="Disordered" evidence="8">
    <location>
        <begin position="181"/>
        <end position="228"/>
    </location>
</feature>
<dbReference type="InterPro" id="IPR025305">
    <property type="entry name" value="UCH_repeat_domain"/>
</dbReference>
<feature type="coiled-coil region" evidence="7">
    <location>
        <begin position="1287"/>
        <end position="1314"/>
    </location>
</feature>
<evidence type="ECO:0000256" key="3">
    <source>
        <dbReference type="ARBA" id="ARBA00022670"/>
    </source>
</evidence>
<feature type="region of interest" description="Disordered" evidence="8">
    <location>
        <begin position="1"/>
        <end position="112"/>
    </location>
</feature>
<dbReference type="PROSITE" id="PS00973">
    <property type="entry name" value="USP_2"/>
    <property type="match status" value="1"/>
</dbReference>
<dbReference type="GO" id="GO:0043161">
    <property type="term" value="P:proteasome-mediated ubiquitin-dependent protein catabolic process"/>
    <property type="evidence" value="ECO:0007669"/>
    <property type="project" value="InterPro"/>
</dbReference>
<evidence type="ECO:0000256" key="8">
    <source>
        <dbReference type="SAM" id="MobiDB-lite"/>
    </source>
</evidence>
<evidence type="ECO:0000259" key="9">
    <source>
        <dbReference type="PROSITE" id="PS50235"/>
    </source>
</evidence>
<dbReference type="SUPFAM" id="SSF54001">
    <property type="entry name" value="Cysteine proteinases"/>
    <property type="match status" value="1"/>
</dbReference>
<evidence type="ECO:0000256" key="2">
    <source>
        <dbReference type="ARBA" id="ARBA00012759"/>
    </source>
</evidence>
<evidence type="ECO:0000313" key="10">
    <source>
        <dbReference type="EMBL" id="KIO24008.1"/>
    </source>
</evidence>
<keyword evidence="11" id="KW-1185">Reference proteome</keyword>
<proteinExistence type="predicted"/>
<feature type="region of interest" description="Disordered" evidence="8">
    <location>
        <begin position="917"/>
        <end position="991"/>
    </location>
</feature>
<reference evidence="11" key="2">
    <citation type="submission" date="2015-01" db="EMBL/GenBank/DDBJ databases">
        <title>Evolutionary Origins and Diversification of the Mycorrhizal Mutualists.</title>
        <authorList>
            <consortium name="DOE Joint Genome Institute"/>
            <consortium name="Mycorrhizal Genomics Consortium"/>
            <person name="Kohler A."/>
            <person name="Kuo A."/>
            <person name="Nagy L.G."/>
            <person name="Floudas D."/>
            <person name="Copeland A."/>
            <person name="Barry K.W."/>
            <person name="Cichocki N."/>
            <person name="Veneault-Fourrey C."/>
            <person name="LaButti K."/>
            <person name="Lindquist E.A."/>
            <person name="Lipzen A."/>
            <person name="Lundell T."/>
            <person name="Morin E."/>
            <person name="Murat C."/>
            <person name="Riley R."/>
            <person name="Ohm R."/>
            <person name="Sun H."/>
            <person name="Tunlid A."/>
            <person name="Henrissat B."/>
            <person name="Grigoriev I.V."/>
            <person name="Hibbett D.S."/>
            <person name="Martin F."/>
        </authorList>
    </citation>
    <scope>NUCLEOTIDE SEQUENCE [LARGE SCALE GENOMIC DNA]</scope>
    <source>
        <strain evidence="11">MUT 4182</strain>
    </source>
</reference>